<comment type="caution">
    <text evidence="8">The sequence shown here is derived from an EMBL/GenBank/DDBJ whole genome shotgun (WGS) entry which is preliminary data.</text>
</comment>
<evidence type="ECO:0000313" key="8">
    <source>
        <dbReference type="EMBL" id="GAH63775.1"/>
    </source>
</evidence>
<sequence>PISIYSTPLDAWPANLRVTGFEVGGDDYVVKPFSPKELALRVEAILRRTRSKGFKGKEVGRWVYRDRLLELDRTAHRARIDERQINLTAAEWKIIEYLSSQPGIVVKRERLMGEALDYFSADGSERTIDTHIKNLRAKLGSRGWIETVRGFGYRFAGEPR</sequence>
<dbReference type="AlphaFoldDB" id="X1I381"/>
<accession>X1I381</accession>
<dbReference type="PANTHER" id="PTHR48111">
    <property type="entry name" value="REGULATOR OF RPOS"/>
    <property type="match status" value="1"/>
</dbReference>
<dbReference type="SUPFAM" id="SSF52172">
    <property type="entry name" value="CheY-like"/>
    <property type="match status" value="1"/>
</dbReference>
<dbReference type="InterPro" id="IPR039420">
    <property type="entry name" value="WalR-like"/>
</dbReference>
<organism evidence="8">
    <name type="scientific">marine sediment metagenome</name>
    <dbReference type="NCBI Taxonomy" id="412755"/>
    <lineage>
        <taxon>unclassified sequences</taxon>
        <taxon>metagenomes</taxon>
        <taxon>ecological metagenomes</taxon>
    </lineage>
</organism>
<dbReference type="PANTHER" id="PTHR48111:SF1">
    <property type="entry name" value="TWO-COMPONENT RESPONSE REGULATOR ORR33"/>
    <property type="match status" value="1"/>
</dbReference>
<evidence type="ECO:0000256" key="1">
    <source>
        <dbReference type="ARBA" id="ARBA00022553"/>
    </source>
</evidence>
<evidence type="ECO:0000256" key="5">
    <source>
        <dbReference type="ARBA" id="ARBA00023163"/>
    </source>
</evidence>
<evidence type="ECO:0000256" key="2">
    <source>
        <dbReference type="ARBA" id="ARBA00023012"/>
    </source>
</evidence>
<keyword evidence="3" id="KW-0805">Transcription regulation</keyword>
<dbReference type="InterPro" id="IPR036388">
    <property type="entry name" value="WH-like_DNA-bd_sf"/>
</dbReference>
<reference evidence="8" key="1">
    <citation type="journal article" date="2014" name="Front. Microbiol.">
        <title>High frequency of phylogenetically diverse reductive dehalogenase-homologous genes in deep subseafloor sedimentary metagenomes.</title>
        <authorList>
            <person name="Kawai M."/>
            <person name="Futagami T."/>
            <person name="Toyoda A."/>
            <person name="Takaki Y."/>
            <person name="Nishi S."/>
            <person name="Hori S."/>
            <person name="Arai W."/>
            <person name="Tsubouchi T."/>
            <person name="Morono Y."/>
            <person name="Uchiyama I."/>
            <person name="Ito T."/>
            <person name="Fujiyama A."/>
            <person name="Inagaki F."/>
            <person name="Takami H."/>
        </authorList>
    </citation>
    <scope>NUCLEOTIDE SEQUENCE</scope>
    <source>
        <strain evidence="8">Expedition CK06-06</strain>
    </source>
</reference>
<proteinExistence type="predicted"/>
<feature type="domain" description="OmpR/PhoB-type" evidence="7">
    <location>
        <begin position="59"/>
        <end position="157"/>
    </location>
</feature>
<keyword evidence="1" id="KW-0597">Phosphoprotein</keyword>
<dbReference type="GO" id="GO:0032993">
    <property type="term" value="C:protein-DNA complex"/>
    <property type="evidence" value="ECO:0007669"/>
    <property type="project" value="TreeGrafter"/>
</dbReference>
<dbReference type="InterPro" id="IPR011006">
    <property type="entry name" value="CheY-like_superfamily"/>
</dbReference>
<dbReference type="InterPro" id="IPR001789">
    <property type="entry name" value="Sig_transdc_resp-reg_receiver"/>
</dbReference>
<dbReference type="SUPFAM" id="SSF46894">
    <property type="entry name" value="C-terminal effector domain of the bipartite response regulators"/>
    <property type="match status" value="1"/>
</dbReference>
<dbReference type="GO" id="GO:0000156">
    <property type="term" value="F:phosphorelay response regulator activity"/>
    <property type="evidence" value="ECO:0007669"/>
    <property type="project" value="TreeGrafter"/>
</dbReference>
<dbReference type="Gene3D" id="1.10.10.10">
    <property type="entry name" value="Winged helix-like DNA-binding domain superfamily/Winged helix DNA-binding domain"/>
    <property type="match status" value="1"/>
</dbReference>
<dbReference type="Pfam" id="PF00486">
    <property type="entry name" value="Trans_reg_C"/>
    <property type="match status" value="1"/>
</dbReference>
<keyword evidence="4" id="KW-0238">DNA-binding</keyword>
<feature type="domain" description="Response regulatory" evidence="6">
    <location>
        <begin position="1"/>
        <end position="46"/>
    </location>
</feature>
<protein>
    <recommendedName>
        <fullName evidence="9">OmpR/PhoB-type domain-containing protein</fullName>
    </recommendedName>
</protein>
<dbReference type="GO" id="GO:0006355">
    <property type="term" value="P:regulation of DNA-templated transcription"/>
    <property type="evidence" value="ECO:0007669"/>
    <property type="project" value="InterPro"/>
</dbReference>
<evidence type="ECO:0008006" key="9">
    <source>
        <dbReference type="Google" id="ProtNLM"/>
    </source>
</evidence>
<keyword evidence="2" id="KW-0902">Two-component regulatory system</keyword>
<evidence type="ECO:0000259" key="6">
    <source>
        <dbReference type="PROSITE" id="PS50110"/>
    </source>
</evidence>
<name>X1I381_9ZZZZ</name>
<dbReference type="PROSITE" id="PS50110">
    <property type="entry name" value="RESPONSE_REGULATORY"/>
    <property type="match status" value="1"/>
</dbReference>
<dbReference type="SMART" id="SM00862">
    <property type="entry name" value="Trans_reg_C"/>
    <property type="match status" value="1"/>
</dbReference>
<dbReference type="GO" id="GO:0000976">
    <property type="term" value="F:transcription cis-regulatory region binding"/>
    <property type="evidence" value="ECO:0007669"/>
    <property type="project" value="TreeGrafter"/>
</dbReference>
<dbReference type="InterPro" id="IPR016032">
    <property type="entry name" value="Sig_transdc_resp-reg_C-effctor"/>
</dbReference>
<evidence type="ECO:0000259" key="7">
    <source>
        <dbReference type="PROSITE" id="PS51755"/>
    </source>
</evidence>
<evidence type="ECO:0000256" key="4">
    <source>
        <dbReference type="ARBA" id="ARBA00023125"/>
    </source>
</evidence>
<keyword evidence="5" id="KW-0804">Transcription</keyword>
<evidence type="ECO:0000256" key="3">
    <source>
        <dbReference type="ARBA" id="ARBA00023015"/>
    </source>
</evidence>
<dbReference type="EMBL" id="BARU01034440">
    <property type="protein sequence ID" value="GAH63775.1"/>
    <property type="molecule type" value="Genomic_DNA"/>
</dbReference>
<dbReference type="GO" id="GO:0005829">
    <property type="term" value="C:cytosol"/>
    <property type="evidence" value="ECO:0007669"/>
    <property type="project" value="TreeGrafter"/>
</dbReference>
<gene>
    <name evidence="8" type="ORF">S03H2_54067</name>
</gene>
<dbReference type="CDD" id="cd00383">
    <property type="entry name" value="trans_reg_C"/>
    <property type="match status" value="1"/>
</dbReference>
<feature type="non-terminal residue" evidence="8">
    <location>
        <position position="1"/>
    </location>
</feature>
<dbReference type="InterPro" id="IPR001867">
    <property type="entry name" value="OmpR/PhoB-type_DNA-bd"/>
</dbReference>
<dbReference type="PROSITE" id="PS51755">
    <property type="entry name" value="OMPR_PHOB"/>
    <property type="match status" value="1"/>
</dbReference>
<dbReference type="Gene3D" id="6.10.250.690">
    <property type="match status" value="1"/>
</dbReference>